<comment type="function">
    <text evidence="14">Esterifies acyl-group from acyl-ACP to the sn-1 position of glycerol-3-phosphate. The enzyme from chilling-resistant plants discriminates against non-fluid palmitic acid and selects oleic acid whereas the enzyme from sensitive plants accepts both fatty acids.</text>
</comment>
<dbReference type="InterPro" id="IPR038114">
    <property type="entry name" value="GPAT_N_sf"/>
</dbReference>
<evidence type="ECO:0000256" key="5">
    <source>
        <dbReference type="ARBA" id="ARBA00022516"/>
    </source>
</evidence>
<dbReference type="InterPro" id="IPR002123">
    <property type="entry name" value="Plipid/glycerol_acylTrfase"/>
</dbReference>
<keyword evidence="5" id="KW-0444">Lipid biosynthesis</keyword>
<dbReference type="GO" id="GO:0006655">
    <property type="term" value="P:phosphatidylglycerol biosynthetic process"/>
    <property type="evidence" value="ECO:0007669"/>
    <property type="project" value="TreeGrafter"/>
</dbReference>
<comment type="similarity">
    <text evidence="4 14">Belongs to the GPAT/DAPAT family.</text>
</comment>
<evidence type="ECO:0000256" key="11">
    <source>
        <dbReference type="ARBA" id="ARBA00023209"/>
    </source>
</evidence>
<dbReference type="SUPFAM" id="SSF69593">
    <property type="entry name" value="Glycerol-3-phosphate (1)-acyltransferase"/>
    <property type="match status" value="1"/>
</dbReference>
<name>A0A1D1Y3G2_9ARAE</name>
<evidence type="ECO:0000256" key="1">
    <source>
        <dbReference type="ARBA" id="ARBA00004470"/>
    </source>
</evidence>
<protein>
    <recommendedName>
        <fullName evidence="14">Glycerol-3-phosphate acyltransferase, chloroplastic</fullName>
        <shortName evidence="14">GPAT</shortName>
        <ecNumber evidence="14">2.3.1.15</ecNumber>
    </recommendedName>
</protein>
<reference evidence="17" key="1">
    <citation type="submission" date="2015-07" db="EMBL/GenBank/DDBJ databases">
        <title>Transcriptome Assembly of Anthurium amnicola.</title>
        <authorList>
            <person name="Suzuki J."/>
        </authorList>
    </citation>
    <scope>NUCLEOTIDE SEQUENCE</scope>
</reference>
<keyword evidence="12" id="KW-1208">Phospholipid metabolism</keyword>
<evidence type="ECO:0000256" key="4">
    <source>
        <dbReference type="ARBA" id="ARBA00007937"/>
    </source>
</evidence>
<dbReference type="PIRSF" id="PIRSF000431">
    <property type="entry name" value="Glycerol-3-P_O-acyltransfrase"/>
    <property type="match status" value="1"/>
</dbReference>
<dbReference type="InterPro" id="IPR023083">
    <property type="entry name" value="G3P_O-acylTrfase_N"/>
</dbReference>
<dbReference type="UniPathway" id="UPA00557">
    <property type="reaction ID" value="UER00612"/>
</dbReference>
<dbReference type="PANTHER" id="PTHR35695:SF1">
    <property type="entry name" value="GLYCEROL-3-PHOSPHATE ACYLTRANSFERASE, CHLOROPLASTIC"/>
    <property type="match status" value="1"/>
</dbReference>
<dbReference type="Pfam" id="PF14829">
    <property type="entry name" value="GPAT_N"/>
    <property type="match status" value="1"/>
</dbReference>
<dbReference type="Pfam" id="PF01553">
    <property type="entry name" value="Acyltransferase"/>
    <property type="match status" value="1"/>
</dbReference>
<comment type="subcellular location">
    <subcellularLocation>
        <location evidence="1 14">Plastid</location>
        <location evidence="1 14">Chloroplast stroma</location>
    </subcellularLocation>
</comment>
<keyword evidence="6 14" id="KW-0150">Chloroplast</keyword>
<feature type="domain" description="Phospholipid/glycerol acyltransferase" evidence="16">
    <location>
        <begin position="227"/>
        <end position="373"/>
    </location>
</feature>
<dbReference type="EC" id="2.3.1.15" evidence="14"/>
<evidence type="ECO:0000256" key="12">
    <source>
        <dbReference type="ARBA" id="ARBA00023264"/>
    </source>
</evidence>
<evidence type="ECO:0000256" key="13">
    <source>
        <dbReference type="ARBA" id="ARBA00023315"/>
    </source>
</evidence>
<dbReference type="AlphaFoldDB" id="A0A1D1Y3G2"/>
<sequence>MLVASATPPVSGALARAWSGVPSSSSSSSTAAAATAAAARRFVCFCPGSGRCPCGIYSSKARATAELVEEKELRDRAGAVRRVAAPASYTEAGKESGHSRSFLNARTEEELLFHIRKEAEVGRLPPHIVAGLHEAYHSYRNAVLQSGHPEANAIILSNMAAAFDRILLDVEDPFTFSTHHKAIREPFDYYMFGQNYFRPLIDFRNSYIGNISIFYDLEEKLLQGHNVALVSNHQSEADPAIIALLLEKTNPYISENMTFIAGDRVVMDPLSKPFSMGRNLVCVYSKKHMYDIPELAEMKRRANTRSLKEMALLLRTGGQIIWIAPSGGRDRPDPLTGEWYPAAFDASSLNNIRRLADHAGVPHHIHPLALLCYDVMPPPPLVEKQIGERRVVSFHGVGLSIGQRMDFHEITADCGNPEEAKVTFAARLYNSVCQQYSVLKSAIYGYHGLDASKSIVSLSQPWT</sequence>
<evidence type="ECO:0000256" key="7">
    <source>
        <dbReference type="ARBA" id="ARBA00022640"/>
    </source>
</evidence>
<feature type="short sequence motif" description="HXXXXD motif" evidence="15">
    <location>
        <begin position="233"/>
        <end position="238"/>
    </location>
</feature>
<evidence type="ECO:0000256" key="3">
    <source>
        <dbReference type="ARBA" id="ARBA00005189"/>
    </source>
</evidence>
<evidence type="ECO:0000256" key="6">
    <source>
        <dbReference type="ARBA" id="ARBA00022528"/>
    </source>
</evidence>
<dbReference type="GO" id="GO:0004366">
    <property type="term" value="F:glycerol-3-phosphate O-acyltransferase activity"/>
    <property type="evidence" value="ECO:0007669"/>
    <property type="project" value="UniProtKB-UniRule"/>
</dbReference>
<dbReference type="Gene3D" id="1.10.1200.50">
    <property type="entry name" value="Glycerol-3-phosphate acyltransferase, alpha helical bundle, N-terminal"/>
    <property type="match status" value="1"/>
</dbReference>
<evidence type="ECO:0000256" key="2">
    <source>
        <dbReference type="ARBA" id="ARBA00004765"/>
    </source>
</evidence>
<dbReference type="SMART" id="SM00563">
    <property type="entry name" value="PlsC"/>
    <property type="match status" value="1"/>
</dbReference>
<proteinExistence type="inferred from homology"/>
<evidence type="ECO:0000256" key="10">
    <source>
        <dbReference type="ARBA" id="ARBA00023098"/>
    </source>
</evidence>
<keyword evidence="7 14" id="KW-0934">Plastid</keyword>
<keyword evidence="9" id="KW-0809">Transit peptide</keyword>
<keyword evidence="8 14" id="KW-0808">Transferase</keyword>
<dbReference type="InterPro" id="IPR016222">
    <property type="entry name" value="G3P_O-acylTrfase_chlp"/>
</dbReference>
<dbReference type="Gene3D" id="3.40.1130.10">
    <property type="entry name" value="Glycerol-3-phosphate (1)-acyltransferase"/>
    <property type="match status" value="1"/>
</dbReference>
<comment type="pathway">
    <text evidence="2 14">Phospholipid metabolism; CDP-diacylglycerol biosynthesis; CDP-diacylglycerol from sn-glycerol 3-phosphate: step 1/3.</text>
</comment>
<comment type="catalytic activity">
    <reaction evidence="14">
        <text>sn-glycerol 3-phosphate + an acyl-CoA = a 1-acyl-sn-glycero-3-phosphate + CoA</text>
        <dbReference type="Rhea" id="RHEA:15325"/>
        <dbReference type="ChEBI" id="CHEBI:57287"/>
        <dbReference type="ChEBI" id="CHEBI:57597"/>
        <dbReference type="ChEBI" id="CHEBI:57970"/>
        <dbReference type="ChEBI" id="CHEBI:58342"/>
        <dbReference type="EC" id="2.3.1.15"/>
    </reaction>
</comment>
<dbReference type="EMBL" id="GDJX01018753">
    <property type="protein sequence ID" value="JAT49183.1"/>
    <property type="molecule type" value="Transcribed_RNA"/>
</dbReference>
<evidence type="ECO:0000256" key="9">
    <source>
        <dbReference type="ARBA" id="ARBA00022946"/>
    </source>
</evidence>
<dbReference type="GO" id="GO:0016024">
    <property type="term" value="P:CDP-diacylglycerol biosynthetic process"/>
    <property type="evidence" value="ECO:0007669"/>
    <property type="project" value="UniProtKB-UniPathway"/>
</dbReference>
<evidence type="ECO:0000313" key="17">
    <source>
        <dbReference type="EMBL" id="JAT49183.1"/>
    </source>
</evidence>
<keyword evidence="13 14" id="KW-0012">Acyltransferase</keyword>
<keyword evidence="11" id="KW-0594">Phospholipid biosynthesis</keyword>
<evidence type="ECO:0000259" key="16">
    <source>
        <dbReference type="SMART" id="SM00563"/>
    </source>
</evidence>
<dbReference type="GO" id="GO:0009570">
    <property type="term" value="C:chloroplast stroma"/>
    <property type="evidence" value="ECO:0007669"/>
    <property type="project" value="UniProtKB-SubCell"/>
</dbReference>
<comment type="pathway">
    <text evidence="3">Lipid metabolism.</text>
</comment>
<keyword evidence="10 14" id="KW-0443">Lipid metabolism</keyword>
<evidence type="ECO:0000256" key="15">
    <source>
        <dbReference type="PIRSR" id="PIRSR000431-2"/>
    </source>
</evidence>
<accession>A0A1D1Y3G2</accession>
<evidence type="ECO:0000256" key="8">
    <source>
        <dbReference type="ARBA" id="ARBA00022679"/>
    </source>
</evidence>
<evidence type="ECO:0000256" key="14">
    <source>
        <dbReference type="PIRNR" id="PIRNR000431"/>
    </source>
</evidence>
<organism evidence="17">
    <name type="scientific">Anthurium amnicola</name>
    <dbReference type="NCBI Taxonomy" id="1678845"/>
    <lineage>
        <taxon>Eukaryota</taxon>
        <taxon>Viridiplantae</taxon>
        <taxon>Streptophyta</taxon>
        <taxon>Embryophyta</taxon>
        <taxon>Tracheophyta</taxon>
        <taxon>Spermatophyta</taxon>
        <taxon>Magnoliopsida</taxon>
        <taxon>Liliopsida</taxon>
        <taxon>Araceae</taxon>
        <taxon>Pothoideae</taxon>
        <taxon>Potheae</taxon>
        <taxon>Anthurium</taxon>
    </lineage>
</organism>
<dbReference type="PANTHER" id="PTHR35695">
    <property type="entry name" value="GLYCEROL-3-PHOSPHATE ACYLTRANSFERASE, CHLOROPLASTIC"/>
    <property type="match status" value="1"/>
</dbReference>
<gene>
    <name evidence="17" type="primary">PLSB_4</name>
    <name evidence="17" type="ORF">g.71724</name>
</gene>